<dbReference type="PANTHER" id="PTHR31760">
    <property type="entry name" value="S-ADENOSYL-L-METHIONINE-DEPENDENT METHYLTRANSFERASES SUPERFAMILY PROTEIN"/>
    <property type="match status" value="1"/>
</dbReference>
<dbReference type="GO" id="GO:0008168">
    <property type="term" value="F:methyltransferase activity"/>
    <property type="evidence" value="ECO:0007669"/>
    <property type="project" value="UniProtKB-KW"/>
</dbReference>
<evidence type="ECO:0000256" key="1">
    <source>
        <dbReference type="ARBA" id="ARBA00022490"/>
    </source>
</evidence>
<dbReference type="InterPro" id="IPR029063">
    <property type="entry name" value="SAM-dependent_MTases_sf"/>
</dbReference>
<name>A0ABY5J0S3_9BACT</name>
<dbReference type="PANTHER" id="PTHR31760:SF0">
    <property type="entry name" value="S-ADENOSYL-L-METHIONINE-DEPENDENT METHYLTRANSFERASES SUPERFAMILY PROTEIN"/>
    <property type="match status" value="1"/>
</dbReference>
<evidence type="ECO:0000313" key="7">
    <source>
        <dbReference type="EMBL" id="UUD36854.1"/>
    </source>
</evidence>
<dbReference type="SUPFAM" id="SSF53335">
    <property type="entry name" value="S-adenosyl-L-methionine-dependent methyltransferases"/>
    <property type="match status" value="1"/>
</dbReference>
<comment type="caution">
    <text evidence="6">Lacks conserved residue(s) required for the propagation of feature annotation.</text>
</comment>
<keyword evidence="8" id="KW-1185">Reference proteome</keyword>
<keyword evidence="5 6" id="KW-0949">S-adenosyl-L-methionine</keyword>
<dbReference type="GO" id="GO:0032259">
    <property type="term" value="P:methylation"/>
    <property type="evidence" value="ECO:0007669"/>
    <property type="project" value="UniProtKB-KW"/>
</dbReference>
<dbReference type="Proteomes" id="UP001059576">
    <property type="component" value="Chromosome"/>
</dbReference>
<dbReference type="EMBL" id="CP101808">
    <property type="protein sequence ID" value="UUD36854.1"/>
    <property type="molecule type" value="Genomic_DNA"/>
</dbReference>
<accession>A0ABY5J0S3</accession>
<comment type="subcellular location">
    <subcellularLocation>
        <location evidence="6">Cytoplasm</location>
    </subcellularLocation>
</comment>
<organism evidence="7 8">
    <name type="scientific">Mycoplasmopsis equigenitalium</name>
    <dbReference type="NCBI Taxonomy" id="114883"/>
    <lineage>
        <taxon>Bacteria</taxon>
        <taxon>Bacillati</taxon>
        <taxon>Mycoplasmatota</taxon>
        <taxon>Mycoplasmoidales</taxon>
        <taxon>Metamycoplasmataceae</taxon>
        <taxon>Mycoplasmopsis</taxon>
    </lineage>
</organism>
<keyword evidence="3 6" id="KW-0489">Methyltransferase</keyword>
<keyword evidence="1 6" id="KW-0963">Cytoplasm</keyword>
<sequence length="220" mass="25620">MKTFEEQIAINYPKAYPKLKKYTELIEEHNLSMNLTGFTSDILWKDGIYESIKFLEKIDIQKDDDWVDIGSGAGFPCVPFLICHPELKLTILEPMLKRVKFLKEVAKTLELNIKVHSLRAEEFVHKDSFNIITARAVTSLKNLILSTYHLGKNDARFCFVKGQNVNKEITEAKKAIDFLKLKISQKQLSETEKNLNIICYQKTLKTPNDFPWMWSKILKY</sequence>
<comment type="function">
    <text evidence="6">Specifically methylates the N7 position of a guanine in 16S rRNA.</text>
</comment>
<keyword evidence="2 6" id="KW-0698">rRNA processing</keyword>
<feature type="binding site" evidence="6">
    <location>
        <begin position="120"/>
        <end position="121"/>
    </location>
    <ligand>
        <name>S-adenosyl-L-methionine</name>
        <dbReference type="ChEBI" id="CHEBI:59789"/>
    </ligand>
</feature>
<evidence type="ECO:0000256" key="5">
    <source>
        <dbReference type="ARBA" id="ARBA00022691"/>
    </source>
</evidence>
<feature type="binding site" evidence="6">
    <location>
        <position position="135"/>
    </location>
    <ligand>
        <name>S-adenosyl-L-methionine</name>
        <dbReference type="ChEBI" id="CHEBI:59789"/>
    </ligand>
</feature>
<reference evidence="7" key="1">
    <citation type="submission" date="2022-07" db="EMBL/GenBank/DDBJ databases">
        <title>Complete genome of Mycoplasma equigenitalium type strain T37.</title>
        <authorList>
            <person name="Spergser J."/>
        </authorList>
    </citation>
    <scope>NUCLEOTIDE SEQUENCE</scope>
    <source>
        <strain evidence="7">T37</strain>
    </source>
</reference>
<dbReference type="InterPro" id="IPR003682">
    <property type="entry name" value="rRNA_ssu_MeTfrase_G"/>
</dbReference>
<feature type="binding site" evidence="6">
    <location>
        <position position="70"/>
    </location>
    <ligand>
        <name>S-adenosyl-L-methionine</name>
        <dbReference type="ChEBI" id="CHEBI:59789"/>
    </ligand>
</feature>
<dbReference type="Pfam" id="PF02527">
    <property type="entry name" value="GidB"/>
    <property type="match status" value="1"/>
</dbReference>
<keyword evidence="4 6" id="KW-0808">Transferase</keyword>
<feature type="binding site" evidence="6">
    <location>
        <position position="75"/>
    </location>
    <ligand>
        <name>S-adenosyl-L-methionine</name>
        <dbReference type="ChEBI" id="CHEBI:59789"/>
    </ligand>
</feature>
<evidence type="ECO:0000313" key="8">
    <source>
        <dbReference type="Proteomes" id="UP001059576"/>
    </source>
</evidence>
<dbReference type="PIRSF" id="PIRSF003078">
    <property type="entry name" value="GidB"/>
    <property type="match status" value="1"/>
</dbReference>
<comment type="similarity">
    <text evidence="6">Belongs to the methyltransferase superfamily. RNA methyltransferase RsmG family.</text>
</comment>
<dbReference type="RefSeq" id="WP_165036276.1">
    <property type="nucleotide sequence ID" value="NZ_CP101808.1"/>
</dbReference>
<proteinExistence type="inferred from homology"/>
<protein>
    <recommendedName>
        <fullName evidence="6">Ribosomal RNA small subunit methyltransferase G</fullName>
        <ecNumber evidence="6">2.1.1.-</ecNumber>
    </recommendedName>
    <alternativeName>
        <fullName evidence="6">16S rRNA 7-methylguanosine methyltransferase</fullName>
        <shortName evidence="6">16S rRNA m7G methyltransferase</shortName>
    </alternativeName>
</protein>
<evidence type="ECO:0000256" key="6">
    <source>
        <dbReference type="HAMAP-Rule" id="MF_00074"/>
    </source>
</evidence>
<gene>
    <name evidence="6 7" type="primary">rsmG</name>
    <name evidence="7" type="ORF">NPA09_03065</name>
</gene>
<dbReference type="NCBIfam" id="TIGR00138">
    <property type="entry name" value="rsmG_gidB"/>
    <property type="match status" value="1"/>
</dbReference>
<evidence type="ECO:0000256" key="2">
    <source>
        <dbReference type="ARBA" id="ARBA00022552"/>
    </source>
</evidence>
<evidence type="ECO:0000256" key="4">
    <source>
        <dbReference type="ARBA" id="ARBA00022679"/>
    </source>
</evidence>
<dbReference type="HAMAP" id="MF_00074">
    <property type="entry name" value="16SrRNA_methyltr_G"/>
    <property type="match status" value="1"/>
</dbReference>
<evidence type="ECO:0000256" key="3">
    <source>
        <dbReference type="ARBA" id="ARBA00022603"/>
    </source>
</evidence>
<dbReference type="Gene3D" id="3.40.50.150">
    <property type="entry name" value="Vaccinia Virus protein VP39"/>
    <property type="match status" value="1"/>
</dbReference>
<dbReference type="EC" id="2.1.1.-" evidence="6"/>